<evidence type="ECO:0000256" key="6">
    <source>
        <dbReference type="ARBA" id="ARBA00023136"/>
    </source>
</evidence>
<feature type="transmembrane region" description="Helical" evidence="7">
    <location>
        <begin position="292"/>
        <end position="310"/>
    </location>
</feature>
<dbReference type="PANTHER" id="PTHR43266:SF9">
    <property type="entry name" value="PERMEASE, MAJOR FACILITATOR SUPERFAMILY-RELATED"/>
    <property type="match status" value="1"/>
</dbReference>
<dbReference type="RefSeq" id="WP_138003714.1">
    <property type="nucleotide sequence ID" value="NZ_QGQD01000086.1"/>
</dbReference>
<feature type="transmembrane region" description="Helical" evidence="7">
    <location>
        <begin position="261"/>
        <end position="280"/>
    </location>
</feature>
<dbReference type="InterPro" id="IPR011701">
    <property type="entry name" value="MFS"/>
</dbReference>
<organism evidence="9 10">
    <name type="scientific">Robinsoniella peoriensis</name>
    <dbReference type="NCBI Taxonomy" id="180332"/>
    <lineage>
        <taxon>Bacteria</taxon>
        <taxon>Bacillati</taxon>
        <taxon>Bacillota</taxon>
        <taxon>Clostridia</taxon>
        <taxon>Lachnospirales</taxon>
        <taxon>Lachnospiraceae</taxon>
        <taxon>Robinsoniella</taxon>
    </lineage>
</organism>
<evidence type="ECO:0000256" key="7">
    <source>
        <dbReference type="SAM" id="Phobius"/>
    </source>
</evidence>
<evidence type="ECO:0000256" key="4">
    <source>
        <dbReference type="ARBA" id="ARBA00022692"/>
    </source>
</evidence>
<name>A0A4U8Q205_9FIRM</name>
<feature type="transmembrane region" description="Helical" evidence="7">
    <location>
        <begin position="141"/>
        <end position="164"/>
    </location>
</feature>
<evidence type="ECO:0000256" key="3">
    <source>
        <dbReference type="ARBA" id="ARBA00022475"/>
    </source>
</evidence>
<evidence type="ECO:0000256" key="5">
    <source>
        <dbReference type="ARBA" id="ARBA00022989"/>
    </source>
</evidence>
<comment type="caution">
    <text evidence="9">The sequence shown here is derived from an EMBL/GenBank/DDBJ whole genome shotgun (WGS) entry which is preliminary data.</text>
</comment>
<accession>A0A4U8Q205</accession>
<reference evidence="9 10" key="1">
    <citation type="journal article" date="2019" name="Anaerobe">
        <title>Detection of Robinsoniella peoriensis in multiple bone samples of a trauma patient.</title>
        <authorList>
            <person name="Schrottner P."/>
            <person name="Hartwich K."/>
            <person name="Bunk B."/>
            <person name="Schober I."/>
            <person name="Helbig S."/>
            <person name="Rudolph W.W."/>
            <person name="Gunzer F."/>
        </authorList>
    </citation>
    <scope>NUCLEOTIDE SEQUENCE [LARGE SCALE GENOMIC DNA]</scope>
    <source>
        <strain evidence="9 10">DSM 106044</strain>
    </source>
</reference>
<evidence type="ECO:0000256" key="1">
    <source>
        <dbReference type="ARBA" id="ARBA00004651"/>
    </source>
</evidence>
<keyword evidence="5 7" id="KW-1133">Transmembrane helix</keyword>
<keyword evidence="2" id="KW-0813">Transport</keyword>
<evidence type="ECO:0000313" key="10">
    <source>
        <dbReference type="Proteomes" id="UP000306509"/>
    </source>
</evidence>
<feature type="transmembrane region" description="Helical" evidence="7">
    <location>
        <begin position="170"/>
        <end position="188"/>
    </location>
</feature>
<feature type="transmembrane region" description="Helical" evidence="7">
    <location>
        <begin position="355"/>
        <end position="374"/>
    </location>
</feature>
<evidence type="ECO:0000256" key="2">
    <source>
        <dbReference type="ARBA" id="ARBA00022448"/>
    </source>
</evidence>
<evidence type="ECO:0000259" key="8">
    <source>
        <dbReference type="PROSITE" id="PS50850"/>
    </source>
</evidence>
<dbReference type="SUPFAM" id="SSF103473">
    <property type="entry name" value="MFS general substrate transporter"/>
    <property type="match status" value="1"/>
</dbReference>
<proteinExistence type="predicted"/>
<gene>
    <name evidence="9" type="ORF">DSM106044_04510</name>
</gene>
<dbReference type="EMBL" id="QGQD01000086">
    <property type="protein sequence ID" value="TLC98759.1"/>
    <property type="molecule type" value="Genomic_DNA"/>
</dbReference>
<dbReference type="PANTHER" id="PTHR43266">
    <property type="entry name" value="MACROLIDE-EFFLUX PROTEIN"/>
    <property type="match status" value="1"/>
</dbReference>
<dbReference type="STRING" id="180332.GCA_000797495_05070"/>
<dbReference type="InterPro" id="IPR036259">
    <property type="entry name" value="MFS_trans_sf"/>
</dbReference>
<sequence length="422" mass="45411">MNQKTTLFHRDFTLVVIGQIISLFGNAIIRFALPLYLLNITGSAAYFGLASALSFIPMIVLTPIGGMIADRVNKRNIMVVLDFATAALITIFSITMGRLNLIVLLIITLMILYGIQGVYQPAVQASMPLLADEEHLLQANAVINQVSALSNLLGPIIGGILFGLWGLTPILAIGGICFFCSAVMEIFIRIPNVKTRKATSMLVLVKSDFKECMTFIVKENPIIMKGIMIVAAFNLFLSSMVMVSMPVMITQTLGMPDQMYGYAQGALAAGGLLGGILTGVLAKKLKVEQTSWMLLGSAILLIPMGAVFLIDCTPMAAYIIITISSFGLMGMSTMFSVQMLSFVQGQTPAHLLGKVISWVLALAMCSQPVGQAMYGALFEKFKMTPHIVIFGAAFISIVIALAAGKVFRSMGQSFGKEEVGSY</sequence>
<dbReference type="InterPro" id="IPR020846">
    <property type="entry name" value="MFS_dom"/>
</dbReference>
<feature type="transmembrane region" description="Helical" evidence="7">
    <location>
        <begin position="101"/>
        <end position="120"/>
    </location>
</feature>
<keyword evidence="10" id="KW-1185">Reference proteome</keyword>
<dbReference type="Pfam" id="PF07690">
    <property type="entry name" value="MFS_1"/>
    <property type="match status" value="1"/>
</dbReference>
<feature type="transmembrane region" description="Helical" evidence="7">
    <location>
        <begin position="386"/>
        <end position="407"/>
    </location>
</feature>
<dbReference type="GO" id="GO:0022857">
    <property type="term" value="F:transmembrane transporter activity"/>
    <property type="evidence" value="ECO:0007669"/>
    <property type="project" value="InterPro"/>
</dbReference>
<keyword evidence="6 7" id="KW-0472">Membrane</keyword>
<keyword evidence="3" id="KW-1003">Cell membrane</keyword>
<dbReference type="CDD" id="cd06173">
    <property type="entry name" value="MFS_MefA_like"/>
    <property type="match status" value="1"/>
</dbReference>
<comment type="subcellular location">
    <subcellularLocation>
        <location evidence="1">Cell membrane</location>
        <topology evidence="1">Multi-pass membrane protein</topology>
    </subcellularLocation>
</comment>
<protein>
    <submittedName>
        <fullName evidence="9">Enterobactin exporter EntS</fullName>
    </submittedName>
</protein>
<dbReference type="Proteomes" id="UP000306509">
    <property type="component" value="Unassembled WGS sequence"/>
</dbReference>
<feature type="transmembrane region" description="Helical" evidence="7">
    <location>
        <begin position="316"/>
        <end position="343"/>
    </location>
</feature>
<dbReference type="AlphaFoldDB" id="A0A4U8Q205"/>
<keyword evidence="4 7" id="KW-0812">Transmembrane</keyword>
<feature type="transmembrane region" description="Helical" evidence="7">
    <location>
        <begin position="227"/>
        <end position="249"/>
    </location>
</feature>
<dbReference type="GO" id="GO:0005886">
    <property type="term" value="C:plasma membrane"/>
    <property type="evidence" value="ECO:0007669"/>
    <property type="project" value="UniProtKB-SubCell"/>
</dbReference>
<dbReference type="Gene3D" id="1.20.1250.20">
    <property type="entry name" value="MFS general substrate transporter like domains"/>
    <property type="match status" value="1"/>
</dbReference>
<feature type="transmembrane region" description="Helical" evidence="7">
    <location>
        <begin position="45"/>
        <end position="65"/>
    </location>
</feature>
<feature type="transmembrane region" description="Helical" evidence="7">
    <location>
        <begin position="77"/>
        <end position="95"/>
    </location>
</feature>
<evidence type="ECO:0000313" key="9">
    <source>
        <dbReference type="EMBL" id="TLC98759.1"/>
    </source>
</evidence>
<feature type="transmembrane region" description="Helical" evidence="7">
    <location>
        <begin position="12"/>
        <end position="33"/>
    </location>
</feature>
<dbReference type="PROSITE" id="PS50850">
    <property type="entry name" value="MFS"/>
    <property type="match status" value="1"/>
</dbReference>
<feature type="domain" description="Major facilitator superfamily (MFS) profile" evidence="8">
    <location>
        <begin position="1"/>
        <end position="193"/>
    </location>
</feature>